<reference evidence="1 2" key="1">
    <citation type="submission" date="2019-09" db="EMBL/GenBank/DDBJ databases">
        <authorList>
            <person name="Khan S.A."/>
            <person name="Jeon C.O."/>
            <person name="Chun B.H."/>
            <person name="Jeong S.E."/>
        </authorList>
    </citation>
    <scope>NUCLEOTIDE SEQUENCE [LARGE SCALE GENOMIC DNA]</scope>
    <source>
        <strain evidence="1 2">KCTC 42508</strain>
    </source>
</reference>
<evidence type="ECO:0000313" key="2">
    <source>
        <dbReference type="Proteomes" id="UP000323188"/>
    </source>
</evidence>
<dbReference type="AlphaFoldDB" id="A0A5B2TUZ8"/>
<accession>A0A5B2TUZ8</accession>
<sequence>METKELPKVKKEQRTIQLVDGTFTPSEASDVITALIDEKINFHKIQRLQLWEGNHKCNTNGLDGRIEELIKEKQLAKEIINEARSKGANIAINGTLSLKFVD</sequence>
<gene>
    <name evidence="1" type="ORF">F0361_01725</name>
</gene>
<organism evidence="1 2">
    <name type="scientific">Maribacter flavus</name>
    <dbReference type="NCBI Taxonomy" id="1658664"/>
    <lineage>
        <taxon>Bacteria</taxon>
        <taxon>Pseudomonadati</taxon>
        <taxon>Bacteroidota</taxon>
        <taxon>Flavobacteriia</taxon>
        <taxon>Flavobacteriales</taxon>
        <taxon>Flavobacteriaceae</taxon>
        <taxon>Maribacter</taxon>
    </lineage>
</organism>
<dbReference type="Proteomes" id="UP000323188">
    <property type="component" value="Unassembled WGS sequence"/>
</dbReference>
<comment type="caution">
    <text evidence="1">The sequence shown here is derived from an EMBL/GenBank/DDBJ whole genome shotgun (WGS) entry which is preliminary data.</text>
</comment>
<dbReference type="RefSeq" id="WP_154916978.1">
    <property type="nucleotide sequence ID" value="NZ_VUOE01000001.1"/>
</dbReference>
<name>A0A5B2TUZ8_9FLAO</name>
<evidence type="ECO:0000313" key="1">
    <source>
        <dbReference type="EMBL" id="KAA2218366.1"/>
    </source>
</evidence>
<dbReference type="EMBL" id="VUOE01000001">
    <property type="protein sequence ID" value="KAA2218366.1"/>
    <property type="molecule type" value="Genomic_DNA"/>
</dbReference>
<protein>
    <submittedName>
        <fullName evidence="1">Uncharacterized protein</fullName>
    </submittedName>
</protein>
<proteinExistence type="predicted"/>